<dbReference type="RefSeq" id="XP_013275987.1">
    <property type="nucleotide sequence ID" value="XM_013420533.1"/>
</dbReference>
<reference evidence="1 2" key="1">
    <citation type="submission" date="2015-01" db="EMBL/GenBank/DDBJ databases">
        <title>The Genome Sequence of Rhinocladiella mackenzie CBS 650.93.</title>
        <authorList>
            <consortium name="The Broad Institute Genomics Platform"/>
            <person name="Cuomo C."/>
            <person name="de Hoog S."/>
            <person name="Gorbushina A."/>
            <person name="Stielow B."/>
            <person name="Teixiera M."/>
            <person name="Abouelleil A."/>
            <person name="Chapman S.B."/>
            <person name="Priest M."/>
            <person name="Young S.K."/>
            <person name="Wortman J."/>
            <person name="Nusbaum C."/>
            <person name="Birren B."/>
        </authorList>
    </citation>
    <scope>NUCLEOTIDE SEQUENCE [LARGE SCALE GENOMIC DNA]</scope>
    <source>
        <strain evidence="1 2">CBS 650.93</strain>
    </source>
</reference>
<dbReference type="OrthoDB" id="4485682at2759"/>
<dbReference type="GeneID" id="25291579"/>
<evidence type="ECO:0000313" key="2">
    <source>
        <dbReference type="Proteomes" id="UP000053617"/>
    </source>
</evidence>
<sequence>MTFLKWILDIYPRVRKRSTLDEYWRVWCMLYRKSVDKGLHAKVMEEVRDYIDEYLTIEYNLDTSVREKASYGY</sequence>
<dbReference type="EMBL" id="KN847476">
    <property type="protein sequence ID" value="KIX08851.1"/>
    <property type="molecule type" value="Genomic_DNA"/>
</dbReference>
<keyword evidence="2" id="KW-1185">Reference proteome</keyword>
<accession>A0A0D2IZK7</accession>
<gene>
    <name evidence="1" type="ORF">Z518_03508</name>
</gene>
<dbReference type="STRING" id="1442369.A0A0D2IZK7"/>
<dbReference type="Proteomes" id="UP000053617">
    <property type="component" value="Unassembled WGS sequence"/>
</dbReference>
<evidence type="ECO:0000313" key="1">
    <source>
        <dbReference type="EMBL" id="KIX08851.1"/>
    </source>
</evidence>
<dbReference type="HOGENOM" id="CLU_2706199_0_0_1"/>
<name>A0A0D2IZK7_9EURO</name>
<dbReference type="AlphaFoldDB" id="A0A0D2IZK7"/>
<protein>
    <submittedName>
        <fullName evidence="1">Uncharacterized protein</fullName>
    </submittedName>
</protein>
<dbReference type="VEuPathDB" id="FungiDB:Z518_03508"/>
<organism evidence="1 2">
    <name type="scientific">Rhinocladiella mackenziei CBS 650.93</name>
    <dbReference type="NCBI Taxonomy" id="1442369"/>
    <lineage>
        <taxon>Eukaryota</taxon>
        <taxon>Fungi</taxon>
        <taxon>Dikarya</taxon>
        <taxon>Ascomycota</taxon>
        <taxon>Pezizomycotina</taxon>
        <taxon>Eurotiomycetes</taxon>
        <taxon>Chaetothyriomycetidae</taxon>
        <taxon>Chaetothyriales</taxon>
        <taxon>Herpotrichiellaceae</taxon>
        <taxon>Rhinocladiella</taxon>
    </lineage>
</organism>
<proteinExistence type="predicted"/>